<dbReference type="Proteomes" id="UP000632138">
    <property type="component" value="Unassembled WGS sequence"/>
</dbReference>
<evidence type="ECO:0000256" key="1">
    <source>
        <dbReference type="SAM" id="MobiDB-lite"/>
    </source>
</evidence>
<name>A0ABS2AGD0_9ACTN</name>
<gene>
    <name evidence="2" type="ORF">JIG36_25125</name>
</gene>
<proteinExistence type="predicted"/>
<keyword evidence="3" id="KW-1185">Reference proteome</keyword>
<reference evidence="2 3" key="1">
    <citation type="submission" date="2021-01" db="EMBL/GenBank/DDBJ databases">
        <title>Actinoplanes sp. nov. LDG1-06 isolated from lichen.</title>
        <authorList>
            <person name="Saeng-In P."/>
            <person name="Phongsopitanun W."/>
            <person name="Kanchanasin P."/>
            <person name="Yuki M."/>
            <person name="Kudo T."/>
            <person name="Ohkuma M."/>
            <person name="Tanasupawat S."/>
        </authorList>
    </citation>
    <scope>NUCLEOTIDE SEQUENCE [LARGE SCALE GENOMIC DNA]</scope>
    <source>
        <strain evidence="2 3">LDG1-06</strain>
    </source>
</reference>
<dbReference type="EMBL" id="JAENHP010000008">
    <property type="protein sequence ID" value="MBM2618845.1"/>
    <property type="molecule type" value="Genomic_DNA"/>
</dbReference>
<accession>A0ABS2AGD0</accession>
<feature type="region of interest" description="Disordered" evidence="1">
    <location>
        <begin position="1"/>
        <end position="59"/>
    </location>
</feature>
<comment type="caution">
    <text evidence="2">The sequence shown here is derived from an EMBL/GenBank/DDBJ whole genome shotgun (WGS) entry which is preliminary data.</text>
</comment>
<feature type="compositionally biased region" description="Basic and acidic residues" evidence="1">
    <location>
        <begin position="13"/>
        <end position="28"/>
    </location>
</feature>
<evidence type="ECO:0000313" key="2">
    <source>
        <dbReference type="EMBL" id="MBM2618845.1"/>
    </source>
</evidence>
<sequence>MSADASNEPPALRNDDIPVRAGEHRSSDDADADAVPLPPDFPDDGIPVRAGERPSAEEE</sequence>
<evidence type="ECO:0000313" key="3">
    <source>
        <dbReference type="Proteomes" id="UP000632138"/>
    </source>
</evidence>
<protein>
    <submittedName>
        <fullName evidence="2">Uncharacterized protein</fullName>
    </submittedName>
</protein>
<feature type="compositionally biased region" description="Basic and acidic residues" evidence="1">
    <location>
        <begin position="50"/>
        <end position="59"/>
    </location>
</feature>
<dbReference type="RefSeq" id="WP_203378852.1">
    <property type="nucleotide sequence ID" value="NZ_JAENHP010000008.1"/>
</dbReference>
<organism evidence="2 3">
    <name type="scientific">Paractinoplanes ovalisporus</name>
    <dbReference type="NCBI Taxonomy" id="2810368"/>
    <lineage>
        <taxon>Bacteria</taxon>
        <taxon>Bacillati</taxon>
        <taxon>Actinomycetota</taxon>
        <taxon>Actinomycetes</taxon>
        <taxon>Micromonosporales</taxon>
        <taxon>Micromonosporaceae</taxon>
        <taxon>Paractinoplanes</taxon>
    </lineage>
</organism>